<keyword evidence="3" id="KW-1185">Reference proteome</keyword>
<dbReference type="AlphaFoldDB" id="A0A4V6PVV0"/>
<sequence length="196" mass="21760">MGKIVAFENVSLDGTTQDATGEEGFCSTDWRDTLAPADREAWSKLILEDALGARALLMGRRSYEFFATRYPSRTSPLADAMNSMPKYVVSSTLEDPGWANSTVLRGDPMTEVTKLKEAVDGEIRVYASAHLLHTLLDHDLVDELRLAVFPLLMGGGARFFDQQSNPKPLHPKQLRLVESRTVGDALLHLTYRPAPR</sequence>
<protein>
    <submittedName>
        <fullName evidence="2">Dihydrofolate reductase</fullName>
    </submittedName>
</protein>
<evidence type="ECO:0000313" key="3">
    <source>
        <dbReference type="Proteomes" id="UP000295444"/>
    </source>
</evidence>
<dbReference type="EMBL" id="SNXZ01000002">
    <property type="protein sequence ID" value="TDQ00221.1"/>
    <property type="molecule type" value="Genomic_DNA"/>
</dbReference>
<evidence type="ECO:0000313" key="2">
    <source>
        <dbReference type="EMBL" id="TDQ00221.1"/>
    </source>
</evidence>
<gene>
    <name evidence="2" type="ORF">EV186_10282</name>
</gene>
<dbReference type="InterPro" id="IPR002734">
    <property type="entry name" value="RibDG_C"/>
</dbReference>
<name>A0A4V6PVV0_LABRH</name>
<dbReference type="PANTHER" id="PTHR38011:SF11">
    <property type="entry name" value="2,5-DIAMINO-6-RIBOSYLAMINO-4(3H)-PYRIMIDINONE 5'-PHOSPHATE REDUCTASE"/>
    <property type="match status" value="1"/>
</dbReference>
<dbReference type="Proteomes" id="UP000295444">
    <property type="component" value="Unassembled WGS sequence"/>
</dbReference>
<reference evidence="2 3" key="1">
    <citation type="submission" date="2019-03" db="EMBL/GenBank/DDBJ databases">
        <title>Genomic Encyclopedia of Type Strains, Phase IV (KMG-IV): sequencing the most valuable type-strain genomes for metagenomic binning, comparative biology and taxonomic classification.</title>
        <authorList>
            <person name="Goeker M."/>
        </authorList>
    </citation>
    <scope>NUCLEOTIDE SEQUENCE [LARGE SCALE GENOMIC DNA]</scope>
    <source>
        <strain evidence="2 3">DSM 45361</strain>
    </source>
</reference>
<dbReference type="InterPro" id="IPR024072">
    <property type="entry name" value="DHFR-like_dom_sf"/>
</dbReference>
<dbReference type="OrthoDB" id="7342392at2"/>
<dbReference type="GO" id="GO:0008703">
    <property type="term" value="F:5-amino-6-(5-phosphoribosylamino)uracil reductase activity"/>
    <property type="evidence" value="ECO:0007669"/>
    <property type="project" value="InterPro"/>
</dbReference>
<dbReference type="InterPro" id="IPR050765">
    <property type="entry name" value="Riboflavin_Biosynth_HTPR"/>
</dbReference>
<dbReference type="GO" id="GO:0009231">
    <property type="term" value="P:riboflavin biosynthetic process"/>
    <property type="evidence" value="ECO:0007669"/>
    <property type="project" value="InterPro"/>
</dbReference>
<accession>A0A4V6PVV0</accession>
<dbReference type="RefSeq" id="WP_133848964.1">
    <property type="nucleotide sequence ID" value="NZ_SNXZ01000002.1"/>
</dbReference>
<proteinExistence type="predicted"/>
<organism evidence="2 3">
    <name type="scientific">Labedaea rhizosphaerae</name>
    <dbReference type="NCBI Taxonomy" id="598644"/>
    <lineage>
        <taxon>Bacteria</taxon>
        <taxon>Bacillati</taxon>
        <taxon>Actinomycetota</taxon>
        <taxon>Actinomycetes</taxon>
        <taxon>Pseudonocardiales</taxon>
        <taxon>Pseudonocardiaceae</taxon>
        <taxon>Labedaea</taxon>
    </lineage>
</organism>
<feature type="domain" description="Bacterial bifunctional deaminase-reductase C-terminal" evidence="1">
    <location>
        <begin position="3"/>
        <end position="185"/>
    </location>
</feature>
<dbReference type="Pfam" id="PF01872">
    <property type="entry name" value="RibD_C"/>
    <property type="match status" value="1"/>
</dbReference>
<evidence type="ECO:0000259" key="1">
    <source>
        <dbReference type="Pfam" id="PF01872"/>
    </source>
</evidence>
<dbReference type="SUPFAM" id="SSF53597">
    <property type="entry name" value="Dihydrofolate reductase-like"/>
    <property type="match status" value="1"/>
</dbReference>
<comment type="caution">
    <text evidence="2">The sequence shown here is derived from an EMBL/GenBank/DDBJ whole genome shotgun (WGS) entry which is preliminary data.</text>
</comment>
<dbReference type="Gene3D" id="3.40.430.10">
    <property type="entry name" value="Dihydrofolate Reductase, subunit A"/>
    <property type="match status" value="1"/>
</dbReference>
<dbReference type="PANTHER" id="PTHR38011">
    <property type="entry name" value="DIHYDROFOLATE REDUCTASE FAMILY PROTEIN (AFU_ORTHOLOGUE AFUA_8G06820)"/>
    <property type="match status" value="1"/>
</dbReference>